<evidence type="ECO:0000256" key="2">
    <source>
        <dbReference type="ARBA" id="ARBA00022982"/>
    </source>
</evidence>
<dbReference type="NCBIfam" id="TIGR01068">
    <property type="entry name" value="thioredoxin"/>
    <property type="match status" value="1"/>
</dbReference>
<protein>
    <submittedName>
        <fullName evidence="6">Thioredoxin</fullName>
        <ecNumber evidence="6">1.8.4.2</ecNumber>
    </submittedName>
</protein>
<keyword evidence="1" id="KW-0813">Transport</keyword>
<dbReference type="PANTHER" id="PTHR45663">
    <property type="entry name" value="GEO12009P1"/>
    <property type="match status" value="1"/>
</dbReference>
<keyword evidence="3" id="KW-1015">Disulfide bond</keyword>
<dbReference type="GO" id="GO:0019153">
    <property type="term" value="F:protein-disulfide reductase (glutathione) activity"/>
    <property type="evidence" value="ECO:0007669"/>
    <property type="project" value="UniProtKB-EC"/>
</dbReference>
<evidence type="ECO:0000256" key="4">
    <source>
        <dbReference type="ARBA" id="ARBA00023284"/>
    </source>
</evidence>
<organism evidence="6">
    <name type="scientific">human gut metagenome</name>
    <dbReference type="NCBI Taxonomy" id="408170"/>
    <lineage>
        <taxon>unclassified sequences</taxon>
        <taxon>metagenomes</taxon>
        <taxon>organismal metagenomes</taxon>
    </lineage>
</organism>
<keyword evidence="2" id="KW-0249">Electron transport</keyword>
<dbReference type="Pfam" id="PF00085">
    <property type="entry name" value="Thioredoxin"/>
    <property type="match status" value="1"/>
</dbReference>
<dbReference type="FunFam" id="3.40.30.10:FF:000001">
    <property type="entry name" value="Thioredoxin"/>
    <property type="match status" value="1"/>
</dbReference>
<feature type="domain" description="Thioredoxin" evidence="5">
    <location>
        <begin position="1"/>
        <end position="100"/>
    </location>
</feature>
<dbReference type="InterPro" id="IPR005746">
    <property type="entry name" value="Thioredoxin"/>
</dbReference>
<dbReference type="PANTHER" id="PTHR45663:SF11">
    <property type="entry name" value="GEO12009P1"/>
    <property type="match status" value="1"/>
</dbReference>
<dbReference type="PROSITE" id="PS51352">
    <property type="entry name" value="THIOREDOXIN_2"/>
    <property type="match status" value="1"/>
</dbReference>
<gene>
    <name evidence="6" type="ORF">OBE_10654</name>
</gene>
<evidence type="ECO:0000256" key="1">
    <source>
        <dbReference type="ARBA" id="ARBA00022448"/>
    </source>
</evidence>
<dbReference type="Gene3D" id="3.40.30.10">
    <property type="entry name" value="Glutaredoxin"/>
    <property type="match status" value="1"/>
</dbReference>
<dbReference type="InterPro" id="IPR036249">
    <property type="entry name" value="Thioredoxin-like_sf"/>
</dbReference>
<dbReference type="InterPro" id="IPR017937">
    <property type="entry name" value="Thioredoxin_CS"/>
</dbReference>
<dbReference type="EC" id="1.8.4.2" evidence="6"/>
<accession>K1SPB1</accession>
<dbReference type="AlphaFoldDB" id="K1SPB1"/>
<proteinExistence type="predicted"/>
<dbReference type="InterPro" id="IPR013766">
    <property type="entry name" value="Thioredoxin_domain"/>
</dbReference>
<evidence type="ECO:0000313" key="6">
    <source>
        <dbReference type="EMBL" id="EKC57209.1"/>
    </source>
</evidence>
<dbReference type="CDD" id="cd02947">
    <property type="entry name" value="TRX_family"/>
    <property type="match status" value="1"/>
</dbReference>
<comment type="caution">
    <text evidence="6">The sequence shown here is derived from an EMBL/GenBank/DDBJ whole genome shotgun (WGS) entry which is preliminary data.</text>
</comment>
<keyword evidence="6" id="KW-0560">Oxidoreductase</keyword>
<sequence length="100" mass="11204">MITLTKENFAQEVLQSDKPVLVDFWATWCGPCRMMPPVVEELDAEHPEYKFGKVNVDEQPELAGQFRIMSIPTLMVFRGGQAAAVKIGVTPKEELLKLLG</sequence>
<dbReference type="PRINTS" id="PR00421">
    <property type="entry name" value="THIOREDOXIN"/>
</dbReference>
<reference evidence="6" key="1">
    <citation type="journal article" date="2013" name="Environ. Microbiol.">
        <title>Microbiota from the distal guts of lean and obese adolescents exhibit partial functional redundancy besides clear differences in community structure.</title>
        <authorList>
            <person name="Ferrer M."/>
            <person name="Ruiz A."/>
            <person name="Lanza F."/>
            <person name="Haange S.B."/>
            <person name="Oberbach A."/>
            <person name="Till H."/>
            <person name="Bargiela R."/>
            <person name="Campoy C."/>
            <person name="Segura M.T."/>
            <person name="Richter M."/>
            <person name="von Bergen M."/>
            <person name="Seifert J."/>
            <person name="Suarez A."/>
        </authorList>
    </citation>
    <scope>NUCLEOTIDE SEQUENCE</scope>
</reference>
<evidence type="ECO:0000259" key="5">
    <source>
        <dbReference type="PROSITE" id="PS51352"/>
    </source>
</evidence>
<dbReference type="GO" id="GO:0005737">
    <property type="term" value="C:cytoplasm"/>
    <property type="evidence" value="ECO:0007669"/>
    <property type="project" value="TreeGrafter"/>
</dbReference>
<evidence type="ECO:0000256" key="3">
    <source>
        <dbReference type="ARBA" id="ARBA00023157"/>
    </source>
</evidence>
<keyword evidence="4" id="KW-0676">Redox-active center</keyword>
<dbReference type="EMBL" id="AJWZ01007332">
    <property type="protein sequence ID" value="EKC57209.1"/>
    <property type="molecule type" value="Genomic_DNA"/>
</dbReference>
<dbReference type="PROSITE" id="PS00194">
    <property type="entry name" value="THIOREDOXIN_1"/>
    <property type="match status" value="1"/>
</dbReference>
<name>K1SPB1_9ZZZZ</name>
<dbReference type="PIRSF" id="PIRSF000077">
    <property type="entry name" value="Thioredoxin"/>
    <property type="match status" value="1"/>
</dbReference>
<dbReference type="SUPFAM" id="SSF52833">
    <property type="entry name" value="Thioredoxin-like"/>
    <property type="match status" value="1"/>
</dbReference>